<evidence type="ECO:0000313" key="1">
    <source>
        <dbReference type="EMBL" id="NYF91478.1"/>
    </source>
</evidence>
<proteinExistence type="predicted"/>
<dbReference type="AlphaFoldDB" id="A0A852VF49"/>
<comment type="caution">
    <text evidence="1">The sequence shown here is derived from an EMBL/GenBank/DDBJ whole genome shotgun (WGS) entry which is preliminary data.</text>
</comment>
<keyword evidence="1" id="KW-0238">DNA-binding</keyword>
<organism evidence="1 2">
    <name type="scientific">Tunturiibacter lichenicola</name>
    <dbReference type="NCBI Taxonomy" id="2051959"/>
    <lineage>
        <taxon>Bacteria</taxon>
        <taxon>Pseudomonadati</taxon>
        <taxon>Acidobacteriota</taxon>
        <taxon>Terriglobia</taxon>
        <taxon>Terriglobales</taxon>
        <taxon>Acidobacteriaceae</taxon>
        <taxon>Tunturiibacter</taxon>
    </lineage>
</organism>
<dbReference type="SUPFAM" id="SSF52172">
    <property type="entry name" value="CheY-like"/>
    <property type="match status" value="1"/>
</dbReference>
<sequence>MNPSSAVHTSVGILVYGSDELLLGTRTMVLENAGFQVFSAISSDGAESIMKSGEVALVVLCHSLSEQQCEAALDFAKLQRPALNTLVLTASGSPCSERTTGAVLSAFDGPRKLVETVQDLLDCVQSKA</sequence>
<gene>
    <name evidence="1" type="ORF">HDF08_003580</name>
</gene>
<dbReference type="Proteomes" id="UP000564385">
    <property type="component" value="Unassembled WGS sequence"/>
</dbReference>
<reference evidence="1 2" key="1">
    <citation type="submission" date="2020-07" db="EMBL/GenBank/DDBJ databases">
        <title>Genomic Encyclopedia of Type Strains, Phase IV (KMG-V): Genome sequencing to study the core and pangenomes of soil and plant-associated prokaryotes.</title>
        <authorList>
            <person name="Whitman W."/>
        </authorList>
    </citation>
    <scope>NUCLEOTIDE SEQUENCE [LARGE SCALE GENOMIC DNA]</scope>
    <source>
        <strain evidence="1 2">M8UP22</strain>
    </source>
</reference>
<accession>A0A852VF49</accession>
<dbReference type="InterPro" id="IPR011006">
    <property type="entry name" value="CheY-like_superfamily"/>
</dbReference>
<name>A0A852VF49_9BACT</name>
<dbReference type="GO" id="GO:0003677">
    <property type="term" value="F:DNA binding"/>
    <property type="evidence" value="ECO:0007669"/>
    <property type="project" value="UniProtKB-KW"/>
</dbReference>
<protein>
    <submittedName>
        <fullName evidence="1">DNA-binding response OmpR family regulator</fullName>
    </submittedName>
</protein>
<evidence type="ECO:0000313" key="2">
    <source>
        <dbReference type="Proteomes" id="UP000564385"/>
    </source>
</evidence>
<dbReference type="EMBL" id="JACCCU010000002">
    <property type="protein sequence ID" value="NYF91478.1"/>
    <property type="molecule type" value="Genomic_DNA"/>
</dbReference>